<dbReference type="InterPro" id="IPR050132">
    <property type="entry name" value="Gln/Glu-tRNA_Ligase"/>
</dbReference>
<dbReference type="Gene3D" id="2.40.240.10">
    <property type="entry name" value="Ribosomal Protein L25, Chain P"/>
    <property type="match status" value="1"/>
</dbReference>
<dbReference type="InterPro" id="IPR020061">
    <property type="entry name" value="Glu_tRNA_lig_a-bdl"/>
</dbReference>
<evidence type="ECO:0000256" key="7">
    <source>
        <dbReference type="ARBA" id="ARBA00022840"/>
    </source>
</evidence>
<evidence type="ECO:0000259" key="15">
    <source>
        <dbReference type="Pfam" id="PF20974"/>
    </source>
</evidence>
<dbReference type="GO" id="GO:0005524">
    <property type="term" value="F:ATP binding"/>
    <property type="evidence" value="ECO:0007669"/>
    <property type="project" value="UniProtKB-KW"/>
</dbReference>
<dbReference type="EMBL" id="GG662536">
    <property type="protein sequence ID" value="EAR85660.2"/>
    <property type="molecule type" value="Genomic_DNA"/>
</dbReference>
<dbReference type="InParanoid" id="I7MD81"/>
<evidence type="ECO:0000256" key="1">
    <source>
        <dbReference type="ARBA" id="ARBA00004496"/>
    </source>
</evidence>
<dbReference type="FunFam" id="3.90.800.10:FF:000001">
    <property type="entry name" value="Glutamine--tRNA ligase"/>
    <property type="match status" value="1"/>
</dbReference>
<sequence>MQHSKGFNLEEEYKKYKNVLKGAKEGEVVTRFPPEPSGYLHIGHAKAALINYHYSQIYKGKMIFRIDDTNVEKEKDEYVNSIIEDLKTLGVKWHGDITHTSDYFDYLIEKAEELIKEGKAYCDPTPVDQMRDERLKMVENAYRSTTPEENLKIFRAMCQGPVDGVEEVKNADDYCLRAKIDMKSPNGSLRDPVLFRVNVKPHHRTGTKYRCYPTYDFCCPLVDSKEGVTHAMRSNEYSDRIPQYNWVLQACKVRPVTIFEFSRLNLQYTLLSKRKLQEFVDKKVVEGWDDPRFPTVKGIIRKGLTVEALTEFMLAQGPSKNTNLMEWDKIWSINKSIIDPLSGRFSALSSKNLSTVEVTNVPAGHVEPVETPLHPKEDLGKKVIFQSSKLLIDYEDAAALEKDQIVTFMKWGNFKILEVVKPEAGPVAVKAEFLPDNKDFKKTVKLNWIADVDTVKLILVEYDHLLREKKLLEEKEMPFEKQLNEVTKYVTDAIGETALKDVKLHQYIQLERRGYYKVDKIHEIDGNKVPELIYVPDGKTKPVIIKQNFLKSHTLLNF</sequence>
<evidence type="ECO:0000259" key="13">
    <source>
        <dbReference type="Pfam" id="PF00749"/>
    </source>
</evidence>
<keyword evidence="8 12" id="KW-0648">Protein biosynthesis</keyword>
<dbReference type="InterPro" id="IPR020056">
    <property type="entry name" value="Rbsml_bL25/Gln-tRNA_synth_N"/>
</dbReference>
<dbReference type="Pfam" id="PF03950">
    <property type="entry name" value="tRNA-synt_1c_C"/>
    <property type="match status" value="1"/>
</dbReference>
<evidence type="ECO:0000256" key="9">
    <source>
        <dbReference type="ARBA" id="ARBA00023146"/>
    </source>
</evidence>
<dbReference type="Gene3D" id="1.10.1160.10">
    <property type="entry name" value="Glutamyl-trna Synthetase, Domain 2"/>
    <property type="match status" value="1"/>
</dbReference>
<dbReference type="NCBIfam" id="TIGR00463">
    <property type="entry name" value="gltX_arch"/>
    <property type="match status" value="1"/>
</dbReference>
<dbReference type="PANTHER" id="PTHR43097">
    <property type="entry name" value="GLUTAMINE-TRNA LIGASE"/>
    <property type="match status" value="1"/>
</dbReference>
<keyword evidence="17" id="KW-1185">Reference proteome</keyword>
<evidence type="ECO:0000256" key="5">
    <source>
        <dbReference type="ARBA" id="ARBA00022598"/>
    </source>
</evidence>
<feature type="domain" description="tRNA synthetases class I (E and Q) anti-codon binding" evidence="15">
    <location>
        <begin position="446"/>
        <end position="519"/>
    </location>
</feature>
<dbReference type="FunFam" id="1.10.1160.10:FF:000001">
    <property type="entry name" value="Glutamine--tRNA ligase"/>
    <property type="match status" value="1"/>
</dbReference>
<dbReference type="InterPro" id="IPR011035">
    <property type="entry name" value="Ribosomal_bL25/Gln-tRNA_synth"/>
</dbReference>
<keyword evidence="6 12" id="KW-0547">Nucleotide-binding</keyword>
<keyword evidence="5 12" id="KW-0436">Ligase</keyword>
<dbReference type="Proteomes" id="UP000009168">
    <property type="component" value="Unassembled WGS sequence"/>
</dbReference>
<comment type="similarity">
    <text evidence="2">Belongs to the class-I aminoacyl-tRNA synthetase family. Glutamate--tRNA ligase type 2 subfamily.</text>
</comment>
<keyword evidence="7 12" id="KW-0067">ATP-binding</keyword>
<evidence type="ECO:0000256" key="4">
    <source>
        <dbReference type="ARBA" id="ARBA00022490"/>
    </source>
</evidence>
<dbReference type="Pfam" id="PF20974">
    <property type="entry name" value="tRNA-synt_1c_C2"/>
    <property type="match status" value="1"/>
</dbReference>
<dbReference type="FunFam" id="3.40.50.620:FF:000037">
    <property type="entry name" value="Glutamine--tRNA ligase cytoplasmic"/>
    <property type="match status" value="1"/>
</dbReference>
<dbReference type="PROSITE" id="PS00178">
    <property type="entry name" value="AA_TRNA_LIGASE_I"/>
    <property type="match status" value="1"/>
</dbReference>
<dbReference type="AlphaFoldDB" id="I7MD81"/>
<dbReference type="RefSeq" id="XP_001033323.2">
    <property type="nucleotide sequence ID" value="XM_001033323.3"/>
</dbReference>
<proteinExistence type="inferred from homology"/>
<dbReference type="FunCoup" id="I7MD81">
    <property type="interactions" value="400"/>
</dbReference>
<dbReference type="eggNOG" id="KOG1147">
    <property type="taxonomic scope" value="Eukaryota"/>
</dbReference>
<feature type="domain" description="Glutamyl/glutaminyl-tRNA synthetase class Ib catalytic" evidence="13">
    <location>
        <begin position="27"/>
        <end position="338"/>
    </location>
</feature>
<dbReference type="InterPro" id="IPR014729">
    <property type="entry name" value="Rossmann-like_a/b/a_fold"/>
</dbReference>
<dbReference type="InterPro" id="IPR000924">
    <property type="entry name" value="Glu/Gln-tRNA-synth"/>
</dbReference>
<dbReference type="Gene3D" id="3.40.50.620">
    <property type="entry name" value="HUPs"/>
    <property type="match status" value="1"/>
</dbReference>
<dbReference type="PRINTS" id="PR00987">
    <property type="entry name" value="TRNASYNTHGLU"/>
</dbReference>
<evidence type="ECO:0000256" key="8">
    <source>
        <dbReference type="ARBA" id="ARBA00022917"/>
    </source>
</evidence>
<evidence type="ECO:0000313" key="17">
    <source>
        <dbReference type="Proteomes" id="UP000009168"/>
    </source>
</evidence>
<dbReference type="EC" id="6.1.1.17" evidence="3"/>
<dbReference type="Gene3D" id="3.90.800.10">
    <property type="entry name" value="Glutamyl-tRNA Synthetase, Domain 3"/>
    <property type="match status" value="1"/>
</dbReference>
<evidence type="ECO:0000256" key="3">
    <source>
        <dbReference type="ARBA" id="ARBA00012835"/>
    </source>
</evidence>
<dbReference type="GO" id="GO:0004818">
    <property type="term" value="F:glutamate-tRNA ligase activity"/>
    <property type="evidence" value="ECO:0007669"/>
    <property type="project" value="UniProtKB-EC"/>
</dbReference>
<comment type="catalytic activity">
    <reaction evidence="11">
        <text>tRNA(Glu) + L-glutamate + ATP = L-glutamyl-tRNA(Glu) + AMP + diphosphate</text>
        <dbReference type="Rhea" id="RHEA:23540"/>
        <dbReference type="Rhea" id="RHEA-COMP:9663"/>
        <dbReference type="Rhea" id="RHEA-COMP:9680"/>
        <dbReference type="ChEBI" id="CHEBI:29985"/>
        <dbReference type="ChEBI" id="CHEBI:30616"/>
        <dbReference type="ChEBI" id="CHEBI:33019"/>
        <dbReference type="ChEBI" id="CHEBI:78442"/>
        <dbReference type="ChEBI" id="CHEBI:78520"/>
        <dbReference type="ChEBI" id="CHEBI:456215"/>
        <dbReference type="EC" id="6.1.1.17"/>
    </reaction>
</comment>
<dbReference type="InterPro" id="IPR020058">
    <property type="entry name" value="Glu/Gln-tRNA-synth_Ib_cat-dom"/>
</dbReference>
<dbReference type="OrthoDB" id="10250478at2759"/>
<evidence type="ECO:0000313" key="16">
    <source>
        <dbReference type="EMBL" id="EAR85660.2"/>
    </source>
</evidence>
<keyword evidence="4" id="KW-0963">Cytoplasm</keyword>
<dbReference type="Pfam" id="PF00749">
    <property type="entry name" value="tRNA-synt_1c"/>
    <property type="match status" value="1"/>
</dbReference>
<dbReference type="KEGG" id="tet:TTHERM_00420680"/>
<organism evidence="16 17">
    <name type="scientific">Tetrahymena thermophila (strain SB210)</name>
    <dbReference type="NCBI Taxonomy" id="312017"/>
    <lineage>
        <taxon>Eukaryota</taxon>
        <taxon>Sar</taxon>
        <taxon>Alveolata</taxon>
        <taxon>Ciliophora</taxon>
        <taxon>Intramacronucleata</taxon>
        <taxon>Oligohymenophorea</taxon>
        <taxon>Hymenostomatida</taxon>
        <taxon>Tetrahymenina</taxon>
        <taxon>Tetrahymenidae</taxon>
        <taxon>Tetrahymena</taxon>
    </lineage>
</organism>
<dbReference type="InterPro" id="IPR001412">
    <property type="entry name" value="aa-tRNA-synth_I_CS"/>
</dbReference>
<dbReference type="InterPro" id="IPR020059">
    <property type="entry name" value="Glu/Gln-tRNA-synth_Ib_codon-bd"/>
</dbReference>
<dbReference type="GO" id="GO:0005829">
    <property type="term" value="C:cytosol"/>
    <property type="evidence" value="ECO:0007669"/>
    <property type="project" value="TreeGrafter"/>
</dbReference>
<evidence type="ECO:0000256" key="12">
    <source>
        <dbReference type="RuleBase" id="RU363037"/>
    </source>
</evidence>
<accession>I7MD81</accession>
<evidence type="ECO:0000256" key="6">
    <source>
        <dbReference type="ARBA" id="ARBA00022741"/>
    </source>
</evidence>
<name>I7MD81_TETTS</name>
<reference evidence="17" key="1">
    <citation type="journal article" date="2006" name="PLoS Biol.">
        <title>Macronuclear genome sequence of the ciliate Tetrahymena thermophila, a model eukaryote.</title>
        <authorList>
            <person name="Eisen J.A."/>
            <person name="Coyne R.S."/>
            <person name="Wu M."/>
            <person name="Wu D."/>
            <person name="Thiagarajan M."/>
            <person name="Wortman J.R."/>
            <person name="Badger J.H."/>
            <person name="Ren Q."/>
            <person name="Amedeo P."/>
            <person name="Jones K.M."/>
            <person name="Tallon L.J."/>
            <person name="Delcher A.L."/>
            <person name="Salzberg S.L."/>
            <person name="Silva J.C."/>
            <person name="Haas B.J."/>
            <person name="Majoros W.H."/>
            <person name="Farzad M."/>
            <person name="Carlton J.M."/>
            <person name="Smith R.K. Jr."/>
            <person name="Garg J."/>
            <person name="Pearlman R.E."/>
            <person name="Karrer K.M."/>
            <person name="Sun L."/>
            <person name="Manning G."/>
            <person name="Elde N.C."/>
            <person name="Turkewitz A.P."/>
            <person name="Asai D.J."/>
            <person name="Wilkes D.E."/>
            <person name="Wang Y."/>
            <person name="Cai H."/>
            <person name="Collins K."/>
            <person name="Stewart B.A."/>
            <person name="Lee S.R."/>
            <person name="Wilamowska K."/>
            <person name="Weinberg Z."/>
            <person name="Ruzzo W.L."/>
            <person name="Wloga D."/>
            <person name="Gaertig J."/>
            <person name="Frankel J."/>
            <person name="Tsao C.-C."/>
            <person name="Gorovsky M.A."/>
            <person name="Keeling P.J."/>
            <person name="Waller R.F."/>
            <person name="Patron N.J."/>
            <person name="Cherry J.M."/>
            <person name="Stover N.A."/>
            <person name="Krieger C.J."/>
            <person name="del Toro C."/>
            <person name="Ryder H.F."/>
            <person name="Williamson S.C."/>
            <person name="Barbeau R.A."/>
            <person name="Hamilton E.P."/>
            <person name="Orias E."/>
        </authorList>
    </citation>
    <scope>NUCLEOTIDE SEQUENCE [LARGE SCALE GENOMIC DNA]</scope>
    <source>
        <strain evidence="17">SB210</strain>
    </source>
</reference>
<dbReference type="GeneID" id="7831462"/>
<dbReference type="SUPFAM" id="SSF50715">
    <property type="entry name" value="Ribosomal protein L25-like"/>
    <property type="match status" value="1"/>
</dbReference>
<gene>
    <name evidence="16" type="ORF">TTHERM_00420680</name>
</gene>
<evidence type="ECO:0000256" key="10">
    <source>
        <dbReference type="ARBA" id="ARBA00030865"/>
    </source>
</evidence>
<keyword evidence="9 12" id="KW-0030">Aminoacyl-tRNA synthetase</keyword>
<dbReference type="InterPro" id="IPR004526">
    <property type="entry name" value="Glu-tRNA-synth_arc/euk"/>
</dbReference>
<dbReference type="SUPFAM" id="SSF52374">
    <property type="entry name" value="Nucleotidylyl transferase"/>
    <property type="match status" value="1"/>
</dbReference>
<dbReference type="GO" id="GO:0006424">
    <property type="term" value="P:glutamyl-tRNA aminoacylation"/>
    <property type="evidence" value="ECO:0007669"/>
    <property type="project" value="InterPro"/>
</dbReference>
<dbReference type="GO" id="GO:0017102">
    <property type="term" value="C:methionyl glutamyl tRNA synthetase complex"/>
    <property type="evidence" value="ECO:0007669"/>
    <property type="project" value="TreeGrafter"/>
</dbReference>
<protein>
    <recommendedName>
        <fullName evidence="3">glutamate--tRNA ligase</fullName>
        <ecNumber evidence="3">6.1.1.17</ecNumber>
    </recommendedName>
    <alternativeName>
        <fullName evidence="10">Glutamyl-tRNA synthetase</fullName>
    </alternativeName>
</protein>
<dbReference type="InterPro" id="IPR049437">
    <property type="entry name" value="tRNA-synt_1c_C2"/>
</dbReference>
<evidence type="ECO:0000256" key="11">
    <source>
        <dbReference type="ARBA" id="ARBA00048351"/>
    </source>
</evidence>
<feature type="domain" description="Glutamyl/glutaminyl-tRNA synthetase class Ib anti-codon binding" evidence="14">
    <location>
        <begin position="354"/>
        <end position="427"/>
    </location>
</feature>
<evidence type="ECO:0000259" key="14">
    <source>
        <dbReference type="Pfam" id="PF03950"/>
    </source>
</evidence>
<dbReference type="STRING" id="312017.I7MD81"/>
<comment type="subcellular location">
    <subcellularLocation>
        <location evidence="1">Cytoplasm</location>
    </subcellularLocation>
</comment>
<dbReference type="PANTHER" id="PTHR43097:SF5">
    <property type="entry name" value="GLUTAMATE--TRNA LIGASE"/>
    <property type="match status" value="1"/>
</dbReference>
<evidence type="ECO:0000256" key="2">
    <source>
        <dbReference type="ARBA" id="ARBA00008927"/>
    </source>
</evidence>